<organism evidence="5 6">
    <name type="scientific">Linum tenue</name>
    <dbReference type="NCBI Taxonomy" id="586396"/>
    <lineage>
        <taxon>Eukaryota</taxon>
        <taxon>Viridiplantae</taxon>
        <taxon>Streptophyta</taxon>
        <taxon>Embryophyta</taxon>
        <taxon>Tracheophyta</taxon>
        <taxon>Spermatophyta</taxon>
        <taxon>Magnoliopsida</taxon>
        <taxon>eudicotyledons</taxon>
        <taxon>Gunneridae</taxon>
        <taxon>Pentapetalae</taxon>
        <taxon>rosids</taxon>
        <taxon>fabids</taxon>
        <taxon>Malpighiales</taxon>
        <taxon>Linaceae</taxon>
        <taxon>Linum</taxon>
    </lineage>
</organism>
<dbReference type="GO" id="GO:0005634">
    <property type="term" value="C:nucleus"/>
    <property type="evidence" value="ECO:0007669"/>
    <property type="project" value="TreeGrafter"/>
</dbReference>
<dbReference type="Pfam" id="PF13516">
    <property type="entry name" value="LRR_6"/>
    <property type="match status" value="6"/>
</dbReference>
<keyword evidence="2" id="KW-0433">Leucine-rich repeat</keyword>
<dbReference type="FunFam" id="3.80.10.10:FF:000933">
    <property type="entry name" value="RNI-like superfamily protein"/>
    <property type="match status" value="1"/>
</dbReference>
<accession>A0AAV0HMU8</accession>
<evidence type="ECO:0000313" key="5">
    <source>
        <dbReference type="EMBL" id="CAI0386471.1"/>
    </source>
</evidence>
<dbReference type="GO" id="GO:0048471">
    <property type="term" value="C:perinuclear region of cytoplasm"/>
    <property type="evidence" value="ECO:0007669"/>
    <property type="project" value="TreeGrafter"/>
</dbReference>
<protein>
    <recommendedName>
        <fullName evidence="7">Protein NLRC3</fullName>
    </recommendedName>
</protein>
<dbReference type="AlphaFoldDB" id="A0AAV0HMU8"/>
<dbReference type="GO" id="GO:0031267">
    <property type="term" value="F:small GTPase binding"/>
    <property type="evidence" value="ECO:0007669"/>
    <property type="project" value="TreeGrafter"/>
</dbReference>
<evidence type="ECO:0000256" key="3">
    <source>
        <dbReference type="ARBA" id="ARBA00022737"/>
    </source>
</evidence>
<keyword evidence="3" id="KW-0677">Repeat</keyword>
<dbReference type="EMBL" id="CAMGYJ010000002">
    <property type="protein sequence ID" value="CAI0386471.1"/>
    <property type="molecule type" value="Genomic_DNA"/>
</dbReference>
<evidence type="ECO:0000256" key="1">
    <source>
        <dbReference type="ARBA" id="ARBA00022468"/>
    </source>
</evidence>
<reference evidence="5" key="1">
    <citation type="submission" date="2022-08" db="EMBL/GenBank/DDBJ databases">
        <authorList>
            <person name="Gutierrez-Valencia J."/>
        </authorList>
    </citation>
    <scope>NUCLEOTIDE SEQUENCE</scope>
</reference>
<dbReference type="InterPro" id="IPR032675">
    <property type="entry name" value="LRR_dom_sf"/>
</dbReference>
<sequence length="437" mass="46528">MGSSSTLSLCSHPQIGPRPSAARRAGPQLEAAADGSSALSYRAQGALLLPFSSNVACRRRRCFRFKSLVVKAAASTPGRGRRVYKQSQGESSFGGAPVEQIASFVVPAGVFVVATFVMWKLVEKFLKPKPRNPTGAEDKAPAKGMSWSFAAGTNLVSGFAAKVDKEAKQKLNAFAKELRTFGSVDMAGCNFGDEGLFFLAESLAYNKNLEEVSFAANGITAEGVNAFNQVLQSNIVLKTLNLSGNPIGDEGTKTLCNILADNTGIEKLQLNSADVGDEGGQAIADLLKKNSTLRVIELNNNMLDYSGFTSLAGALIENNSLRSLYLNGNYGGALGANALAKGLEGNKSLRELHLQGNSIGDEGARALMSGLSSSKAKLTHLDLGNNSISAKGAFYVAEYAKKSKSLFWLNLYMNDIGDEVMKSSRKCISILQHCVWQ</sequence>
<feature type="region of interest" description="Disordered" evidence="4">
    <location>
        <begin position="1"/>
        <end position="26"/>
    </location>
</feature>
<dbReference type="PANTHER" id="PTHR24113">
    <property type="entry name" value="RAN GTPASE-ACTIVATING PROTEIN 1"/>
    <property type="match status" value="1"/>
</dbReference>
<proteinExistence type="predicted"/>
<keyword evidence="6" id="KW-1185">Reference proteome</keyword>
<name>A0AAV0HMU8_9ROSI</name>
<keyword evidence="1" id="KW-0343">GTPase activation</keyword>
<dbReference type="GO" id="GO:0006913">
    <property type="term" value="P:nucleocytoplasmic transport"/>
    <property type="evidence" value="ECO:0007669"/>
    <property type="project" value="TreeGrafter"/>
</dbReference>
<dbReference type="SUPFAM" id="SSF52047">
    <property type="entry name" value="RNI-like"/>
    <property type="match status" value="1"/>
</dbReference>
<dbReference type="Proteomes" id="UP001154282">
    <property type="component" value="Unassembled WGS sequence"/>
</dbReference>
<evidence type="ECO:0000256" key="2">
    <source>
        <dbReference type="ARBA" id="ARBA00022614"/>
    </source>
</evidence>
<comment type="caution">
    <text evidence="5">The sequence shown here is derived from an EMBL/GenBank/DDBJ whole genome shotgun (WGS) entry which is preliminary data.</text>
</comment>
<dbReference type="InterPro" id="IPR001611">
    <property type="entry name" value="Leu-rich_rpt"/>
</dbReference>
<dbReference type="SMART" id="SM00368">
    <property type="entry name" value="LRR_RI"/>
    <property type="match status" value="8"/>
</dbReference>
<gene>
    <name evidence="5" type="ORF">LITE_LOCUS5129</name>
</gene>
<evidence type="ECO:0000313" key="6">
    <source>
        <dbReference type="Proteomes" id="UP001154282"/>
    </source>
</evidence>
<dbReference type="Gene3D" id="3.80.10.10">
    <property type="entry name" value="Ribonuclease Inhibitor"/>
    <property type="match status" value="3"/>
</dbReference>
<feature type="compositionally biased region" description="Polar residues" evidence="4">
    <location>
        <begin position="1"/>
        <end position="11"/>
    </location>
</feature>
<dbReference type="InterPro" id="IPR027038">
    <property type="entry name" value="RanGap"/>
</dbReference>
<dbReference type="GO" id="GO:0005829">
    <property type="term" value="C:cytosol"/>
    <property type="evidence" value="ECO:0007669"/>
    <property type="project" value="TreeGrafter"/>
</dbReference>
<dbReference type="PANTHER" id="PTHR24113:SF12">
    <property type="entry name" value="RAN GTPASE-ACTIVATING PROTEIN 1"/>
    <property type="match status" value="1"/>
</dbReference>
<dbReference type="FunFam" id="3.80.10.10:FF:001374">
    <property type="entry name" value="RNI-like superfamily protein"/>
    <property type="match status" value="1"/>
</dbReference>
<evidence type="ECO:0000256" key="4">
    <source>
        <dbReference type="SAM" id="MobiDB-lite"/>
    </source>
</evidence>
<dbReference type="GO" id="GO:0005096">
    <property type="term" value="F:GTPase activator activity"/>
    <property type="evidence" value="ECO:0007669"/>
    <property type="project" value="UniProtKB-KW"/>
</dbReference>
<evidence type="ECO:0008006" key="7">
    <source>
        <dbReference type="Google" id="ProtNLM"/>
    </source>
</evidence>